<sequence length="86" mass="9118">MLFKLSRAHGLFIETAPLTALVLLAAEAQGLDKAWLWAAFAAFYAGRALHWFLYDSGARGLSMVLTLASGLLLGIWVALRLAGGGG</sequence>
<feature type="transmembrane region" description="Helical" evidence="5">
    <location>
        <begin position="35"/>
        <end position="54"/>
    </location>
</feature>
<evidence type="ECO:0000256" key="1">
    <source>
        <dbReference type="ARBA" id="ARBA00004370"/>
    </source>
</evidence>
<dbReference type="GO" id="GO:0016020">
    <property type="term" value="C:membrane"/>
    <property type="evidence" value="ECO:0007669"/>
    <property type="project" value="UniProtKB-SubCell"/>
</dbReference>
<organism evidence="6 7">
    <name type="scientific">Algicella marina</name>
    <dbReference type="NCBI Taxonomy" id="2683284"/>
    <lineage>
        <taxon>Bacteria</taxon>
        <taxon>Pseudomonadati</taxon>
        <taxon>Pseudomonadota</taxon>
        <taxon>Alphaproteobacteria</taxon>
        <taxon>Rhodobacterales</taxon>
        <taxon>Paracoccaceae</taxon>
        <taxon>Algicella</taxon>
    </lineage>
</organism>
<accession>A0A6P1T3B7</accession>
<keyword evidence="4 5" id="KW-0472">Membrane</keyword>
<evidence type="ECO:0000256" key="3">
    <source>
        <dbReference type="ARBA" id="ARBA00022989"/>
    </source>
</evidence>
<dbReference type="EMBL" id="CP046620">
    <property type="protein sequence ID" value="QHQ35956.1"/>
    <property type="molecule type" value="Genomic_DNA"/>
</dbReference>
<evidence type="ECO:0000256" key="4">
    <source>
        <dbReference type="ARBA" id="ARBA00023136"/>
    </source>
</evidence>
<reference evidence="6 7" key="1">
    <citation type="submission" date="2019-12" db="EMBL/GenBank/DDBJ databases">
        <title>Complete genome sequence of Algicella marina strain 9Alg 56(T) isolated from the red alga Tichocarpus crinitus.</title>
        <authorList>
            <person name="Kim S.-G."/>
            <person name="Nedashkovskaya O.I."/>
        </authorList>
    </citation>
    <scope>NUCLEOTIDE SEQUENCE [LARGE SCALE GENOMIC DNA]</scope>
    <source>
        <strain evidence="6 7">9Alg 56</strain>
    </source>
</reference>
<evidence type="ECO:0000256" key="2">
    <source>
        <dbReference type="ARBA" id="ARBA00022692"/>
    </source>
</evidence>
<dbReference type="Pfam" id="PF01124">
    <property type="entry name" value="MAPEG"/>
    <property type="match status" value="1"/>
</dbReference>
<dbReference type="InterPro" id="IPR001129">
    <property type="entry name" value="Membr-assoc_MAPEG"/>
</dbReference>
<protein>
    <recommendedName>
        <fullName evidence="8">MAPEG family protein</fullName>
    </recommendedName>
</protein>
<evidence type="ECO:0000256" key="5">
    <source>
        <dbReference type="SAM" id="Phobius"/>
    </source>
</evidence>
<dbReference type="InterPro" id="IPR023352">
    <property type="entry name" value="MAPEG-like_dom_sf"/>
</dbReference>
<evidence type="ECO:0000313" key="7">
    <source>
        <dbReference type="Proteomes" id="UP000464495"/>
    </source>
</evidence>
<dbReference type="Gene3D" id="1.20.120.550">
    <property type="entry name" value="Membrane associated eicosanoid/glutathione metabolism-like domain"/>
    <property type="match status" value="1"/>
</dbReference>
<comment type="subcellular location">
    <subcellularLocation>
        <location evidence="1">Membrane</location>
    </subcellularLocation>
</comment>
<dbReference type="SUPFAM" id="SSF161084">
    <property type="entry name" value="MAPEG domain-like"/>
    <property type="match status" value="1"/>
</dbReference>
<gene>
    <name evidence="6" type="ORF">GO499_12640</name>
</gene>
<keyword evidence="3 5" id="KW-1133">Transmembrane helix</keyword>
<dbReference type="Proteomes" id="UP000464495">
    <property type="component" value="Chromosome"/>
</dbReference>
<keyword evidence="2 5" id="KW-0812">Transmembrane</keyword>
<keyword evidence="7" id="KW-1185">Reference proteome</keyword>
<evidence type="ECO:0008006" key="8">
    <source>
        <dbReference type="Google" id="ProtNLM"/>
    </source>
</evidence>
<feature type="transmembrane region" description="Helical" evidence="5">
    <location>
        <begin position="61"/>
        <end position="79"/>
    </location>
</feature>
<dbReference type="RefSeq" id="WP_284154723.1">
    <property type="nucleotide sequence ID" value="NZ_CP046620.1"/>
</dbReference>
<evidence type="ECO:0000313" key="6">
    <source>
        <dbReference type="EMBL" id="QHQ35956.1"/>
    </source>
</evidence>
<name>A0A6P1T3B7_9RHOB</name>
<dbReference type="KEGG" id="amaq:GO499_12640"/>
<proteinExistence type="predicted"/>
<dbReference type="AlphaFoldDB" id="A0A6P1T3B7"/>